<accession>A0A497E6H7</accession>
<dbReference type="AlphaFoldDB" id="A0A497E6H7"/>
<gene>
    <name evidence="1" type="ORF">DRJ00_02965</name>
</gene>
<evidence type="ECO:0000313" key="1">
    <source>
        <dbReference type="EMBL" id="RLE09913.1"/>
    </source>
</evidence>
<comment type="caution">
    <text evidence="1">The sequence shown here is derived from an EMBL/GenBank/DDBJ whole genome shotgun (WGS) entry which is preliminary data.</text>
</comment>
<dbReference type="Proteomes" id="UP000279422">
    <property type="component" value="Unassembled WGS sequence"/>
</dbReference>
<sequence>MRGIREFVKIAGIQNLKDASREMNLHLPGKFLFFRLSSQVMCPPFRQSGMKAIFRPHTEKIGWKTI</sequence>
<organism evidence="1 2">
    <name type="scientific">Aerophobetes bacterium</name>
    <dbReference type="NCBI Taxonomy" id="2030807"/>
    <lineage>
        <taxon>Bacteria</taxon>
        <taxon>Candidatus Aerophobota</taxon>
    </lineage>
</organism>
<proteinExistence type="predicted"/>
<evidence type="ECO:0000313" key="2">
    <source>
        <dbReference type="Proteomes" id="UP000279422"/>
    </source>
</evidence>
<reference evidence="1 2" key="1">
    <citation type="submission" date="2018-06" db="EMBL/GenBank/DDBJ databases">
        <title>Extensive metabolic versatility and redundancy in microbially diverse, dynamic hydrothermal sediments.</title>
        <authorList>
            <person name="Dombrowski N."/>
            <person name="Teske A."/>
            <person name="Baker B.J."/>
        </authorList>
    </citation>
    <scope>NUCLEOTIDE SEQUENCE [LARGE SCALE GENOMIC DNA]</scope>
    <source>
        <strain evidence="1">B47_G16</strain>
    </source>
</reference>
<dbReference type="EMBL" id="QMPZ01000024">
    <property type="protein sequence ID" value="RLE09913.1"/>
    <property type="molecule type" value="Genomic_DNA"/>
</dbReference>
<protein>
    <submittedName>
        <fullName evidence="1">Uncharacterized protein</fullName>
    </submittedName>
</protein>
<name>A0A497E6H7_UNCAE</name>